<name>A0A7X5ZNN2_9PSEU</name>
<dbReference type="PANTHER" id="PTHR42708">
    <property type="entry name" value="ATP/GTP-BINDING PROTEIN-RELATED"/>
    <property type="match status" value="1"/>
</dbReference>
<dbReference type="InterPro" id="IPR052705">
    <property type="entry name" value="Gliding_Motility_GTPase"/>
</dbReference>
<gene>
    <name evidence="5" type="ORF">FHU38_000196</name>
</gene>
<dbReference type="PANTHER" id="PTHR42708:SF1">
    <property type="entry name" value="GLIDING MOTILITY PROTEIN MGLA"/>
    <property type="match status" value="1"/>
</dbReference>
<evidence type="ECO:0000256" key="1">
    <source>
        <dbReference type="ARBA" id="ARBA00005290"/>
    </source>
</evidence>
<reference evidence="5 6" key="1">
    <citation type="submission" date="2020-03" db="EMBL/GenBank/DDBJ databases">
        <title>Sequencing the genomes of 1000 actinobacteria strains.</title>
        <authorList>
            <person name="Klenk H.-P."/>
        </authorList>
    </citation>
    <scope>NUCLEOTIDE SEQUENCE [LARGE SCALE GENOMIC DNA]</scope>
    <source>
        <strain evidence="5 6">DSM 45685</strain>
    </source>
</reference>
<organism evidence="5 6">
    <name type="scientific">Saccharomonospora amisosensis</name>
    <dbReference type="NCBI Taxonomy" id="1128677"/>
    <lineage>
        <taxon>Bacteria</taxon>
        <taxon>Bacillati</taxon>
        <taxon>Actinomycetota</taxon>
        <taxon>Actinomycetes</taxon>
        <taxon>Pseudonocardiales</taxon>
        <taxon>Pseudonocardiaceae</taxon>
        <taxon>Saccharomonospora</taxon>
    </lineage>
</organism>
<evidence type="ECO:0000313" key="6">
    <source>
        <dbReference type="Proteomes" id="UP000545493"/>
    </source>
</evidence>
<dbReference type="Proteomes" id="UP000545493">
    <property type="component" value="Unassembled WGS sequence"/>
</dbReference>
<evidence type="ECO:0008006" key="7">
    <source>
        <dbReference type="Google" id="ProtNLM"/>
    </source>
</evidence>
<accession>A0A7X5ZNN2</accession>
<dbReference type="InterPro" id="IPR004130">
    <property type="entry name" value="Gpn"/>
</dbReference>
<protein>
    <recommendedName>
        <fullName evidence="7">ATP-binding protein</fullName>
    </recommendedName>
</protein>
<dbReference type="GO" id="GO:0005525">
    <property type="term" value="F:GTP binding"/>
    <property type="evidence" value="ECO:0007669"/>
    <property type="project" value="UniProtKB-KW"/>
</dbReference>
<dbReference type="AlphaFoldDB" id="A0A7X5ZNN2"/>
<dbReference type="EMBL" id="JAAOYM010000001">
    <property type="protein sequence ID" value="NIJ09852.1"/>
    <property type="molecule type" value="Genomic_DNA"/>
</dbReference>
<dbReference type="GO" id="GO:0016787">
    <property type="term" value="F:hydrolase activity"/>
    <property type="evidence" value="ECO:0007669"/>
    <property type="project" value="UniProtKB-KW"/>
</dbReference>
<evidence type="ECO:0000256" key="2">
    <source>
        <dbReference type="ARBA" id="ARBA00022741"/>
    </source>
</evidence>
<evidence type="ECO:0000256" key="3">
    <source>
        <dbReference type="ARBA" id="ARBA00022801"/>
    </source>
</evidence>
<dbReference type="SUPFAM" id="SSF52540">
    <property type="entry name" value="P-loop containing nucleoside triphosphate hydrolases"/>
    <property type="match status" value="1"/>
</dbReference>
<sequence length="194" mass="21501">MVLHDCSTPEFPEQLKVIVAGGFGAGKTTFVGAVSEIEPLTTEERLTVASVGTDDLAGVETKQCTTVAMDFGRRTFAENTVLYLFGTPGQSRFWFLWDELCHGATGAVVLVDTRRLQDSFPVVEFFEKRRIPFVVAVNLFDGAYRYPASEVQRALGLGHEIPVVRCDARRGPDARDVLVALIRHILHQLHPLSR</sequence>
<keyword evidence="6" id="KW-1185">Reference proteome</keyword>
<comment type="caution">
    <text evidence="5">The sequence shown here is derived from an EMBL/GenBank/DDBJ whole genome shotgun (WGS) entry which is preliminary data.</text>
</comment>
<keyword evidence="4" id="KW-0342">GTP-binding</keyword>
<dbReference type="InterPro" id="IPR027417">
    <property type="entry name" value="P-loop_NTPase"/>
</dbReference>
<dbReference type="CDD" id="cd00882">
    <property type="entry name" value="Ras_like_GTPase"/>
    <property type="match status" value="1"/>
</dbReference>
<keyword evidence="3" id="KW-0378">Hydrolase</keyword>
<keyword evidence="2" id="KW-0547">Nucleotide-binding</keyword>
<comment type="similarity">
    <text evidence="1">Belongs to the GPN-loop GTPase family.</text>
</comment>
<evidence type="ECO:0000313" key="5">
    <source>
        <dbReference type="EMBL" id="NIJ09852.1"/>
    </source>
</evidence>
<dbReference type="RefSeq" id="WP_009156780.1">
    <property type="nucleotide sequence ID" value="NZ_JAAOYM010000001.1"/>
</dbReference>
<dbReference type="Pfam" id="PF03029">
    <property type="entry name" value="ATP_bind_1"/>
    <property type="match status" value="1"/>
</dbReference>
<proteinExistence type="inferred from homology"/>
<dbReference type="Gene3D" id="3.40.50.300">
    <property type="entry name" value="P-loop containing nucleotide triphosphate hydrolases"/>
    <property type="match status" value="1"/>
</dbReference>
<evidence type="ECO:0000256" key="4">
    <source>
        <dbReference type="ARBA" id="ARBA00023134"/>
    </source>
</evidence>